<evidence type="ECO:0000313" key="2">
    <source>
        <dbReference type="EMBL" id="WUX53605.1"/>
    </source>
</evidence>
<evidence type="ECO:0008006" key="4">
    <source>
        <dbReference type="Google" id="ProtNLM"/>
    </source>
</evidence>
<name>A0ABZ2A4H7_STRNV</name>
<feature type="transmembrane region" description="Helical" evidence="1">
    <location>
        <begin position="183"/>
        <end position="204"/>
    </location>
</feature>
<keyword evidence="1" id="KW-0812">Transmembrane</keyword>
<proteinExistence type="predicted"/>
<feature type="transmembrane region" description="Helical" evidence="1">
    <location>
        <begin position="110"/>
        <end position="126"/>
    </location>
</feature>
<sequence length="314" mass="34261">MSHGGNGPYGPPPPPPYRPYVPYPPPHTPLWRRFREDEWPTLREVLRSARQVHGCLWLLALCCFGPTFVGLVICYPLARSARIQARRVFPPSAHLRIHFPDVVRIQRNRAWAALAATFALMVAYASPDDWDQAIQQFALRMAITPWLLLLSAPLVITVIIRLAAPAARAGMRARLRPSLRSALWYCGAFAAAPGLFVGGFYLSYQLDGVTVLAPLLSIVLLLPAVWMGLFVAFASPTVVRSAFQTAPVHAALPALLTGVLVWEFAAISLAMGGLPPGPTPLALIAAIGGPATVSALAWWEIHRLRTSHGVRLRA</sequence>
<accession>A0ABZ2A4H7</accession>
<feature type="transmembrane region" description="Helical" evidence="1">
    <location>
        <begin position="251"/>
        <end position="274"/>
    </location>
</feature>
<dbReference type="Proteomes" id="UP001432209">
    <property type="component" value="Chromosome"/>
</dbReference>
<evidence type="ECO:0000313" key="3">
    <source>
        <dbReference type="Proteomes" id="UP001432209"/>
    </source>
</evidence>
<reference evidence="2" key="1">
    <citation type="submission" date="2022-10" db="EMBL/GenBank/DDBJ databases">
        <title>The complete genomes of actinobacterial strains from the NBC collection.</title>
        <authorList>
            <person name="Joergensen T.S."/>
            <person name="Alvarez Arevalo M."/>
            <person name="Sterndorff E.B."/>
            <person name="Faurdal D."/>
            <person name="Vuksanovic O."/>
            <person name="Mourched A.-S."/>
            <person name="Charusanti P."/>
            <person name="Shaw S."/>
            <person name="Blin K."/>
            <person name="Weber T."/>
        </authorList>
    </citation>
    <scope>NUCLEOTIDE SEQUENCE</scope>
    <source>
        <strain evidence="2">NBC_01432</strain>
    </source>
</reference>
<dbReference type="RefSeq" id="WP_329077212.1">
    <property type="nucleotide sequence ID" value="NZ_CP109495.1"/>
</dbReference>
<protein>
    <recommendedName>
        <fullName evidence="4">Integral membrane protein</fullName>
    </recommendedName>
</protein>
<feature type="transmembrane region" description="Helical" evidence="1">
    <location>
        <begin position="216"/>
        <end position="239"/>
    </location>
</feature>
<keyword evidence="3" id="KW-1185">Reference proteome</keyword>
<feature type="transmembrane region" description="Helical" evidence="1">
    <location>
        <begin position="280"/>
        <end position="299"/>
    </location>
</feature>
<dbReference type="EMBL" id="CP109495">
    <property type="protein sequence ID" value="WUX53605.1"/>
    <property type="molecule type" value="Genomic_DNA"/>
</dbReference>
<feature type="transmembrane region" description="Helical" evidence="1">
    <location>
        <begin position="56"/>
        <end position="78"/>
    </location>
</feature>
<keyword evidence="1" id="KW-0472">Membrane</keyword>
<gene>
    <name evidence="2" type="ORF">OG442_19735</name>
</gene>
<evidence type="ECO:0000256" key="1">
    <source>
        <dbReference type="SAM" id="Phobius"/>
    </source>
</evidence>
<keyword evidence="1" id="KW-1133">Transmembrane helix</keyword>
<organism evidence="2 3">
    <name type="scientific">Streptomyces niveus</name>
    <name type="common">Streptomyces spheroides</name>
    <dbReference type="NCBI Taxonomy" id="193462"/>
    <lineage>
        <taxon>Bacteria</taxon>
        <taxon>Bacillati</taxon>
        <taxon>Actinomycetota</taxon>
        <taxon>Actinomycetes</taxon>
        <taxon>Kitasatosporales</taxon>
        <taxon>Streptomycetaceae</taxon>
        <taxon>Streptomyces</taxon>
    </lineage>
</organism>
<feature type="transmembrane region" description="Helical" evidence="1">
    <location>
        <begin position="146"/>
        <end position="163"/>
    </location>
</feature>